<dbReference type="Pfam" id="PF00589">
    <property type="entry name" value="Phage_integrase"/>
    <property type="match status" value="1"/>
</dbReference>
<dbReference type="Gene3D" id="1.10.150.130">
    <property type="match status" value="1"/>
</dbReference>
<dbReference type="CDD" id="cd01189">
    <property type="entry name" value="INT_ICEBs1_C_like"/>
    <property type="match status" value="1"/>
</dbReference>
<dbReference type="AlphaFoldDB" id="G9YU18"/>
<dbReference type="SUPFAM" id="SSF56349">
    <property type="entry name" value="DNA breaking-rejoining enzymes"/>
    <property type="match status" value="1"/>
</dbReference>
<dbReference type="PROSITE" id="PS51898">
    <property type="entry name" value="TYR_RECOMBINASE"/>
    <property type="match status" value="1"/>
</dbReference>
<dbReference type="InterPro" id="IPR013762">
    <property type="entry name" value="Integrase-like_cat_sf"/>
</dbReference>
<sequence>MPLDSSLFLGYVVLLQRRYIIMAKRRPSGDGMVRKKEDGSWEGRVVIGYDEKNLPKTKNVLAKTKSECVEKLKQLQEQYAPPKSDKIKLEMPFGEWMDFWYQNYSKPKLRPTTRSGYEGRIYRHIISELGNIPLDQLTQNDLQQFYARLKKSGRLLHAEHYGKGLSDRMVRACHMNCRSALEKAVQEGLIRMNPAVGCKLPPKKAREMQVLTREEIQRFLIHAKAEGYFELFLLELTTGLRRGELLALQWDDLNLETGELQVTKQVYRTKEDGLLISKPKTKSSIRTVSLPPTLLNILKEYKESVNSRWMFPAPVKEDSPLDPAYIRTRLHLILEHAQCKQIRFHDLRHTFATIALGNGMDVKTLSAMPGHVSAATTLDIYTHITNPMRSEAAAKIDQKIGKAAPQELPAEPQEKRTMTTFQPYAGRKRKPGTGCITQISENCWEGRYSPMWPDGKKHSRNVYAKTREECEALLPGLIEQMKAEIKAIKESRNLDAIPDGISEKKKVIAAYMREHPEVTSKSAIAKAVGTDRNTVRKYYDEIRSELGLK</sequence>
<dbReference type="Pfam" id="PF14659">
    <property type="entry name" value="Phage_int_SAM_3"/>
    <property type="match status" value="1"/>
</dbReference>
<keyword evidence="5" id="KW-0233">DNA recombination</keyword>
<dbReference type="InterPro" id="IPR010998">
    <property type="entry name" value="Integrase_recombinase_N"/>
</dbReference>
<evidence type="ECO:0000256" key="6">
    <source>
        <dbReference type="PROSITE-ProRule" id="PRU01248"/>
    </source>
</evidence>
<protein>
    <submittedName>
        <fullName evidence="9">Site-specific recombinase, phage integrase family</fullName>
    </submittedName>
</protein>
<dbReference type="STRING" id="292800.A4U99_12460"/>
<name>G9YU18_FLAPL</name>
<feature type="domain" description="Tyr recombinase" evidence="7">
    <location>
        <begin position="206"/>
        <end position="394"/>
    </location>
</feature>
<reference evidence="9 10" key="1">
    <citation type="submission" date="2011-08" db="EMBL/GenBank/DDBJ databases">
        <authorList>
            <person name="Weinstock G."/>
            <person name="Sodergren E."/>
            <person name="Clifton S."/>
            <person name="Fulton L."/>
            <person name="Fulton B."/>
            <person name="Courtney L."/>
            <person name="Fronick C."/>
            <person name="Harrison M."/>
            <person name="Strong C."/>
            <person name="Farmer C."/>
            <person name="Delahaunty K."/>
            <person name="Markovic C."/>
            <person name="Hall O."/>
            <person name="Minx P."/>
            <person name="Tomlinson C."/>
            <person name="Mitreva M."/>
            <person name="Hou S."/>
            <person name="Chen J."/>
            <person name="Wollam A."/>
            <person name="Pepin K.H."/>
            <person name="Johnson M."/>
            <person name="Bhonagiri V."/>
            <person name="Zhang X."/>
            <person name="Suruliraj S."/>
            <person name="Warren W."/>
            <person name="Chinwalla A."/>
            <person name="Mardis E.R."/>
            <person name="Wilson R.K."/>
        </authorList>
    </citation>
    <scope>NUCLEOTIDE SEQUENCE [LARGE SCALE GENOMIC DNA]</scope>
    <source>
        <strain evidence="9 10">ATCC 29863</strain>
    </source>
</reference>
<comment type="similarity">
    <text evidence="2">Belongs to the 'phage' integrase family.</text>
</comment>
<proteinExistence type="inferred from homology"/>
<dbReference type="GO" id="GO:0015074">
    <property type="term" value="P:DNA integration"/>
    <property type="evidence" value="ECO:0007669"/>
    <property type="project" value="UniProtKB-KW"/>
</dbReference>
<dbReference type="Gene3D" id="1.10.443.10">
    <property type="entry name" value="Intergrase catalytic core"/>
    <property type="match status" value="1"/>
</dbReference>
<keyword evidence="4 6" id="KW-0238">DNA-binding</keyword>
<accession>G9YU18</accession>
<dbReference type="HOGENOM" id="CLU_027562_17_1_9"/>
<dbReference type="PANTHER" id="PTHR30349">
    <property type="entry name" value="PHAGE INTEGRASE-RELATED"/>
    <property type="match status" value="1"/>
</dbReference>
<dbReference type="InterPro" id="IPR044068">
    <property type="entry name" value="CB"/>
</dbReference>
<dbReference type="InterPro" id="IPR050090">
    <property type="entry name" value="Tyrosine_recombinase_XerCD"/>
</dbReference>
<evidence type="ECO:0000313" key="10">
    <source>
        <dbReference type="Proteomes" id="UP000004459"/>
    </source>
</evidence>
<dbReference type="PROSITE" id="PS51900">
    <property type="entry name" value="CB"/>
    <property type="match status" value="1"/>
</dbReference>
<organism evidence="9 10">
    <name type="scientific">Flavonifractor plautii ATCC 29863</name>
    <dbReference type="NCBI Taxonomy" id="411475"/>
    <lineage>
        <taxon>Bacteria</taxon>
        <taxon>Bacillati</taxon>
        <taxon>Bacillota</taxon>
        <taxon>Clostridia</taxon>
        <taxon>Eubacteriales</taxon>
        <taxon>Oscillospiraceae</taxon>
        <taxon>Flavonifractor</taxon>
    </lineage>
</organism>
<evidence type="ECO:0000313" key="9">
    <source>
        <dbReference type="EMBL" id="EHM43326.1"/>
    </source>
</evidence>
<keyword evidence="3" id="KW-0229">DNA integration</keyword>
<gene>
    <name evidence="9" type="ORF">HMPREF0372_03030</name>
</gene>
<evidence type="ECO:0000256" key="3">
    <source>
        <dbReference type="ARBA" id="ARBA00022908"/>
    </source>
</evidence>
<dbReference type="Proteomes" id="UP000004459">
    <property type="component" value="Unassembled WGS sequence"/>
</dbReference>
<dbReference type="InterPro" id="IPR004107">
    <property type="entry name" value="Integrase_SAM-like_N"/>
</dbReference>
<dbReference type="EMBL" id="AGCK01000241">
    <property type="protein sequence ID" value="EHM43326.1"/>
    <property type="molecule type" value="Genomic_DNA"/>
</dbReference>
<dbReference type="InterPro" id="IPR011010">
    <property type="entry name" value="DNA_brk_join_enz"/>
</dbReference>
<dbReference type="GO" id="GO:0006310">
    <property type="term" value="P:DNA recombination"/>
    <property type="evidence" value="ECO:0007669"/>
    <property type="project" value="UniProtKB-KW"/>
</dbReference>
<comment type="caution">
    <text evidence="9">The sequence shown here is derived from an EMBL/GenBank/DDBJ whole genome shotgun (WGS) entry which is preliminary data.</text>
</comment>
<evidence type="ECO:0000259" key="7">
    <source>
        <dbReference type="PROSITE" id="PS51898"/>
    </source>
</evidence>
<dbReference type="InterPro" id="IPR002104">
    <property type="entry name" value="Integrase_catalytic"/>
</dbReference>
<comment type="function">
    <text evidence="1">Site-specific tyrosine recombinase, which acts by catalyzing the cutting and rejoining of the recombining DNA molecules.</text>
</comment>
<evidence type="ECO:0000256" key="2">
    <source>
        <dbReference type="ARBA" id="ARBA00008857"/>
    </source>
</evidence>
<evidence type="ECO:0000259" key="8">
    <source>
        <dbReference type="PROSITE" id="PS51900"/>
    </source>
</evidence>
<evidence type="ECO:0000256" key="4">
    <source>
        <dbReference type="ARBA" id="ARBA00023125"/>
    </source>
</evidence>
<dbReference type="GO" id="GO:0003677">
    <property type="term" value="F:DNA binding"/>
    <property type="evidence" value="ECO:0007669"/>
    <property type="project" value="UniProtKB-UniRule"/>
</dbReference>
<dbReference type="PANTHER" id="PTHR30349:SF91">
    <property type="entry name" value="INTA PROTEIN"/>
    <property type="match status" value="1"/>
</dbReference>
<evidence type="ECO:0000256" key="5">
    <source>
        <dbReference type="ARBA" id="ARBA00023172"/>
    </source>
</evidence>
<dbReference type="PATRIC" id="fig|411475.3.peg.2618"/>
<feature type="domain" description="Core-binding (CB)" evidence="8">
    <location>
        <begin position="91"/>
        <end position="185"/>
    </location>
</feature>
<evidence type="ECO:0000256" key="1">
    <source>
        <dbReference type="ARBA" id="ARBA00003283"/>
    </source>
</evidence>